<dbReference type="EMBL" id="SUME01000002">
    <property type="protein sequence ID" value="TJZ62230.1"/>
    <property type="molecule type" value="Genomic_DNA"/>
</dbReference>
<proteinExistence type="predicted"/>
<evidence type="ECO:0008006" key="4">
    <source>
        <dbReference type="Google" id="ProtNLM"/>
    </source>
</evidence>
<feature type="signal peptide" evidence="1">
    <location>
        <begin position="1"/>
        <end position="22"/>
    </location>
</feature>
<evidence type="ECO:0000313" key="3">
    <source>
        <dbReference type="Proteomes" id="UP000306808"/>
    </source>
</evidence>
<protein>
    <recommendedName>
        <fullName evidence="4">Lipocalin-like domain-containing protein</fullName>
    </recommendedName>
</protein>
<name>A0A4U0P4T1_9SPHI</name>
<accession>A0A4U0P4T1</accession>
<feature type="chain" id="PRO_5020780003" description="Lipocalin-like domain-containing protein" evidence="1">
    <location>
        <begin position="23"/>
        <end position="141"/>
    </location>
</feature>
<gene>
    <name evidence="2" type="ORF">FAZ15_06920</name>
</gene>
<dbReference type="OrthoDB" id="708011at2"/>
<comment type="caution">
    <text evidence="2">The sequence shown here is derived from an EMBL/GenBank/DDBJ whole genome shotgun (WGS) entry which is preliminary data.</text>
</comment>
<dbReference type="PROSITE" id="PS51257">
    <property type="entry name" value="PROKAR_LIPOPROTEIN"/>
    <property type="match status" value="1"/>
</dbReference>
<keyword evidence="3" id="KW-1185">Reference proteome</keyword>
<reference evidence="2 3" key="1">
    <citation type="submission" date="2019-04" db="EMBL/GenBank/DDBJ databases">
        <title>Sphingobacterium olei sp. nov., isolated from oil-contaminated soil.</title>
        <authorList>
            <person name="Liu B."/>
        </authorList>
    </citation>
    <scope>NUCLEOTIDE SEQUENCE [LARGE SCALE GENOMIC DNA]</scope>
    <source>
        <strain evidence="2 3">HAL-9</strain>
    </source>
</reference>
<sequence>MKTRITLILFMAVSIIGLSSCSKETIDSITRDTALNIITAGVWQKATKTISGNSDNTLNITTELLAEDQTLNFDKDGKAWIKTEGSDVQTSKNYNLSSPKKMTFDGMDYDIKENIVQSIATLTLINITASVRTEIVFKRKR</sequence>
<evidence type="ECO:0000256" key="1">
    <source>
        <dbReference type="SAM" id="SignalP"/>
    </source>
</evidence>
<dbReference type="AlphaFoldDB" id="A0A4U0P4T1"/>
<keyword evidence="1" id="KW-0732">Signal</keyword>
<dbReference type="Proteomes" id="UP000306808">
    <property type="component" value="Unassembled WGS sequence"/>
</dbReference>
<dbReference type="RefSeq" id="WP_136900567.1">
    <property type="nucleotide sequence ID" value="NZ_SUME01000002.1"/>
</dbReference>
<organism evidence="2 3">
    <name type="scientific">Sphingobacterium olei</name>
    <dbReference type="NCBI Taxonomy" id="2571155"/>
    <lineage>
        <taxon>Bacteria</taxon>
        <taxon>Pseudomonadati</taxon>
        <taxon>Bacteroidota</taxon>
        <taxon>Sphingobacteriia</taxon>
        <taxon>Sphingobacteriales</taxon>
        <taxon>Sphingobacteriaceae</taxon>
        <taxon>Sphingobacterium</taxon>
    </lineage>
</organism>
<evidence type="ECO:0000313" key="2">
    <source>
        <dbReference type="EMBL" id="TJZ62230.1"/>
    </source>
</evidence>